<feature type="domain" description="Heterokaryon incompatibility" evidence="1">
    <location>
        <begin position="71"/>
        <end position="222"/>
    </location>
</feature>
<evidence type="ECO:0000313" key="3">
    <source>
        <dbReference type="Proteomes" id="UP001595075"/>
    </source>
</evidence>
<dbReference type="Proteomes" id="UP001595075">
    <property type="component" value="Unassembled WGS sequence"/>
</dbReference>
<dbReference type="EMBL" id="JAZHXI010000001">
    <property type="protein sequence ID" value="KAL2075189.1"/>
    <property type="molecule type" value="Genomic_DNA"/>
</dbReference>
<sequence>MSNSMSSLSQPLEDVIIVPAEPIVKADDPIYTSALRQDKNEVRLITLLPDRKDEDIHIMLNVVSLDERPQFEALSYVWGDPKVILEIKLNGIRFWVTKNLYHALKALRRVDEPRIFWIDAVFVNQNDIAERQYQVSLMVQIYSTCQVCTVWLGEEFPDTGKVFEFLRWASHDDNFNNWVANRKPTEDGYSLELPLGYEQGITEALIQLSQASWWLRSWIVQELVLSPVVTVKCGSHEADWNTTIRDWPEMSTNYIYNETTPSQALSNSQAMADVEAMMKFNTAVRHLRGAWYDYRNKSESPDILRLLHRHCHLEATDPRDKVYAFLSLCSSDVQQNIGADYGATLAECYARPTIYDIQETQSLRSLNIVKSVNRAPSLPSWVVDWSKHPAEKTFQQQRLGRYSSFSTAGSVGVSYVQRGHILSLRGIKYDAVLHSGRYMKFYSEGDIDSDKYMEWLRFILRERFPKSKSLDEDIEQRKAMIPFLRTLLRDHFSNPGEELESPNGVRCATADHYNAMCIWLRGKYPDYSTTEKLDKQVENAFKESASYARLFTTRNLSDGIGPMGLEVGDEIWIVCGGNQPLILRLNKNNTDFEGIPSGFEKSYILIGGDCYVDGIMGGEAATNLERDAVDVHLV</sequence>
<organism evidence="2 3">
    <name type="scientific">Oculimacula yallundae</name>
    <dbReference type="NCBI Taxonomy" id="86028"/>
    <lineage>
        <taxon>Eukaryota</taxon>
        <taxon>Fungi</taxon>
        <taxon>Dikarya</taxon>
        <taxon>Ascomycota</taxon>
        <taxon>Pezizomycotina</taxon>
        <taxon>Leotiomycetes</taxon>
        <taxon>Helotiales</taxon>
        <taxon>Ploettnerulaceae</taxon>
        <taxon>Oculimacula</taxon>
    </lineage>
</organism>
<name>A0ABR4CZ79_9HELO</name>
<dbReference type="PANTHER" id="PTHR24148">
    <property type="entry name" value="ANKYRIN REPEAT DOMAIN-CONTAINING PROTEIN 39 HOMOLOG-RELATED"/>
    <property type="match status" value="1"/>
</dbReference>
<protein>
    <recommendedName>
        <fullName evidence="1">Heterokaryon incompatibility domain-containing protein</fullName>
    </recommendedName>
</protein>
<dbReference type="PANTHER" id="PTHR24148:SF82">
    <property type="entry name" value="HETEROKARYON INCOMPATIBILITY DOMAIN-CONTAINING PROTEIN"/>
    <property type="match status" value="1"/>
</dbReference>
<dbReference type="InterPro" id="IPR052895">
    <property type="entry name" value="HetReg/Transcr_Mod"/>
</dbReference>
<dbReference type="InterPro" id="IPR010730">
    <property type="entry name" value="HET"/>
</dbReference>
<accession>A0ABR4CZ79</accession>
<reference evidence="2 3" key="1">
    <citation type="journal article" date="2024" name="Commun. Biol.">
        <title>Comparative genomic analysis of thermophilic fungi reveals convergent evolutionary adaptations and gene losses.</title>
        <authorList>
            <person name="Steindorff A.S."/>
            <person name="Aguilar-Pontes M.V."/>
            <person name="Robinson A.J."/>
            <person name="Andreopoulos B."/>
            <person name="LaButti K."/>
            <person name="Kuo A."/>
            <person name="Mondo S."/>
            <person name="Riley R."/>
            <person name="Otillar R."/>
            <person name="Haridas S."/>
            <person name="Lipzen A."/>
            <person name="Grimwood J."/>
            <person name="Schmutz J."/>
            <person name="Clum A."/>
            <person name="Reid I.D."/>
            <person name="Moisan M.C."/>
            <person name="Butler G."/>
            <person name="Nguyen T.T.M."/>
            <person name="Dewar K."/>
            <person name="Conant G."/>
            <person name="Drula E."/>
            <person name="Henrissat B."/>
            <person name="Hansel C."/>
            <person name="Singer S."/>
            <person name="Hutchinson M.I."/>
            <person name="de Vries R.P."/>
            <person name="Natvig D.O."/>
            <person name="Powell A.J."/>
            <person name="Tsang A."/>
            <person name="Grigoriev I.V."/>
        </authorList>
    </citation>
    <scope>NUCLEOTIDE SEQUENCE [LARGE SCALE GENOMIC DNA]</scope>
    <source>
        <strain evidence="2 3">CBS 494.80</strain>
    </source>
</reference>
<comment type="caution">
    <text evidence="2">The sequence shown here is derived from an EMBL/GenBank/DDBJ whole genome shotgun (WGS) entry which is preliminary data.</text>
</comment>
<dbReference type="Pfam" id="PF06985">
    <property type="entry name" value="HET"/>
    <property type="match status" value="1"/>
</dbReference>
<evidence type="ECO:0000313" key="2">
    <source>
        <dbReference type="EMBL" id="KAL2075189.1"/>
    </source>
</evidence>
<proteinExistence type="predicted"/>
<evidence type="ECO:0000259" key="1">
    <source>
        <dbReference type="Pfam" id="PF06985"/>
    </source>
</evidence>
<keyword evidence="3" id="KW-1185">Reference proteome</keyword>
<gene>
    <name evidence="2" type="ORF">VTL71DRAFT_131</name>
</gene>